<gene>
    <name evidence="1" type="ORF">KMAL_10750</name>
</gene>
<evidence type="ECO:0000313" key="1">
    <source>
        <dbReference type="EMBL" id="POF63341.1"/>
    </source>
</evidence>
<organism evidence="1 2">
    <name type="scientific">Novacetimonas maltaceti</name>
    <dbReference type="NCBI Taxonomy" id="1203393"/>
    <lineage>
        <taxon>Bacteria</taxon>
        <taxon>Pseudomonadati</taxon>
        <taxon>Pseudomonadota</taxon>
        <taxon>Alphaproteobacteria</taxon>
        <taxon>Acetobacterales</taxon>
        <taxon>Acetobacteraceae</taxon>
        <taxon>Novacetimonas</taxon>
    </lineage>
</organism>
<keyword evidence="2" id="KW-1185">Reference proteome</keyword>
<dbReference type="AlphaFoldDB" id="A0A2S3W395"/>
<reference evidence="1 2" key="1">
    <citation type="submission" date="2018-01" db="EMBL/GenBank/DDBJ databases">
        <title>Draft Genome Sequence of Komagataeibacter maltaceti LMG 1529, a Vinegar Producing Acetic Acid Bacterium Isolated from Malt Vinegar Brewery Acetifiers.</title>
        <authorList>
            <person name="Zhang Q."/>
            <person name="Hollensteiner J."/>
            <person name="Poehlein A."/>
            <person name="Daniel R."/>
        </authorList>
    </citation>
    <scope>NUCLEOTIDE SEQUENCE [LARGE SCALE GENOMIC DNA]</scope>
    <source>
        <strain evidence="1 2">LMG 1529</strain>
    </source>
</reference>
<name>A0A2S3W395_9PROT</name>
<proteinExistence type="predicted"/>
<comment type="caution">
    <text evidence="1">The sequence shown here is derived from an EMBL/GenBank/DDBJ whole genome shotgun (WGS) entry which is preliminary data.</text>
</comment>
<accession>A0A2S3W395</accession>
<dbReference type="EMBL" id="POTC01000009">
    <property type="protein sequence ID" value="POF63341.1"/>
    <property type="molecule type" value="Genomic_DNA"/>
</dbReference>
<sequence length="70" mass="8113">MEPVPALMRAAARGVRIMKTKSDCPPKPTRDPHEEWRLALIRAWKNRRGYTRPTDMACAIADEDFILDEF</sequence>
<dbReference type="Proteomes" id="UP000237344">
    <property type="component" value="Unassembled WGS sequence"/>
</dbReference>
<evidence type="ECO:0000313" key="2">
    <source>
        <dbReference type="Proteomes" id="UP000237344"/>
    </source>
</evidence>
<protein>
    <submittedName>
        <fullName evidence="1">Uncharacterized protein</fullName>
    </submittedName>
</protein>